<dbReference type="InterPro" id="IPR028366">
    <property type="entry name" value="PhoU"/>
</dbReference>
<dbReference type="PANTHER" id="PTHR42930">
    <property type="entry name" value="PHOSPHATE-SPECIFIC TRANSPORT SYSTEM ACCESSORY PROTEIN PHOU"/>
    <property type="match status" value="1"/>
</dbReference>
<feature type="coiled-coil region" evidence="2">
    <location>
        <begin position="4"/>
        <end position="67"/>
    </location>
</feature>
<dbReference type="NCBIfam" id="TIGR02135">
    <property type="entry name" value="phoU_full"/>
    <property type="match status" value="1"/>
</dbReference>
<keyword evidence="2" id="KW-0175">Coiled coil</keyword>
<keyword evidence="1" id="KW-0592">Phosphate transport</keyword>
<proteinExistence type="inferred from homology"/>
<sequence length="222" mass="24972">MNVRKGYQEELHEVNEQISRMGKQTTAFVAEAVEALVIFDTGGAETIRHYEREIDTLHREIEEKCIAIIATQQPVAVDLRFLIASIKISAEIERIADYANNIAKITHRKLSGLDLTPVSHLGSVIGDMGSLAINMLADALRAYESKNHDFVIIAKERDAEVNSANYKLFNLMIDTGRKNGSLSQAMLEMHTAIRYLERAGDRTVNIAEWVFYMGTGFHYGLR</sequence>
<dbReference type="Pfam" id="PF01895">
    <property type="entry name" value="PhoU"/>
    <property type="match status" value="2"/>
</dbReference>
<feature type="domain" description="PhoU" evidence="3">
    <location>
        <begin position="18"/>
        <end position="105"/>
    </location>
</feature>
<gene>
    <name evidence="4" type="primary">phoU_2</name>
    <name evidence="4" type="ORF">SPSIL_029230</name>
</gene>
<dbReference type="EMBL" id="CP155573">
    <property type="protein sequence ID" value="XFO66763.1"/>
    <property type="molecule type" value="Genomic_DNA"/>
</dbReference>
<accession>A0ABZ3IN03</accession>
<dbReference type="Gene3D" id="1.20.58.220">
    <property type="entry name" value="Phosphate transport system protein phou homolog 2, domain 2"/>
    <property type="match status" value="1"/>
</dbReference>
<name>A0ABZ3IN03_9FIRM</name>
<comment type="similarity">
    <text evidence="1">Belongs to the PhoU family.</text>
</comment>
<feature type="domain" description="PhoU" evidence="3">
    <location>
        <begin position="126"/>
        <end position="210"/>
    </location>
</feature>
<comment type="function">
    <text evidence="1">Plays a role in the regulation of phosphate uptake.</text>
</comment>
<organism evidence="4 5">
    <name type="scientific">Sporomusa silvacetica DSM 10669</name>
    <dbReference type="NCBI Taxonomy" id="1123289"/>
    <lineage>
        <taxon>Bacteria</taxon>
        <taxon>Bacillati</taxon>
        <taxon>Bacillota</taxon>
        <taxon>Negativicutes</taxon>
        <taxon>Selenomonadales</taxon>
        <taxon>Sporomusaceae</taxon>
        <taxon>Sporomusa</taxon>
    </lineage>
</organism>
<dbReference type="SUPFAM" id="SSF109755">
    <property type="entry name" value="PhoU-like"/>
    <property type="match status" value="1"/>
</dbReference>
<dbReference type="Proteomes" id="UP000216752">
    <property type="component" value="Chromosome"/>
</dbReference>
<evidence type="ECO:0000313" key="5">
    <source>
        <dbReference type="Proteomes" id="UP000216752"/>
    </source>
</evidence>
<keyword evidence="5" id="KW-1185">Reference proteome</keyword>
<dbReference type="InterPro" id="IPR038078">
    <property type="entry name" value="PhoU-like_sf"/>
</dbReference>
<reference evidence="4" key="1">
    <citation type="submission" date="2024-05" db="EMBL/GenBank/DDBJ databases">
        <title>Isolation and characterization of Sporomusa carbonis sp. nov., a carboxydotrophic hydrogenogen in the genus of Sporomusa isolated from a charcoal burning pile.</title>
        <authorList>
            <person name="Boeer T."/>
            <person name="Rosenbaum F."/>
            <person name="Eysell L."/>
            <person name="Mueller V."/>
            <person name="Daniel R."/>
            <person name="Poehlein A."/>
        </authorList>
    </citation>
    <scope>NUCLEOTIDE SEQUENCE [LARGE SCALE GENOMIC DNA]</scope>
    <source>
        <strain evidence="4">DSM 10669</strain>
    </source>
</reference>
<keyword evidence="1" id="KW-0813">Transport</keyword>
<dbReference type="InterPro" id="IPR026022">
    <property type="entry name" value="PhoU_dom"/>
</dbReference>
<keyword evidence="1" id="KW-0963">Cytoplasm</keyword>
<dbReference type="PIRSF" id="PIRSF003107">
    <property type="entry name" value="PhoU"/>
    <property type="match status" value="1"/>
</dbReference>
<comment type="subcellular location">
    <subcellularLocation>
        <location evidence="1">Cytoplasm</location>
    </subcellularLocation>
</comment>
<dbReference type="RefSeq" id="WP_094606336.1">
    <property type="nucleotide sequence ID" value="NZ_CP155573.1"/>
</dbReference>
<evidence type="ECO:0000256" key="1">
    <source>
        <dbReference type="PIRNR" id="PIRNR003107"/>
    </source>
</evidence>
<evidence type="ECO:0000313" key="4">
    <source>
        <dbReference type="EMBL" id="XFO66763.1"/>
    </source>
</evidence>
<evidence type="ECO:0000259" key="3">
    <source>
        <dbReference type="Pfam" id="PF01895"/>
    </source>
</evidence>
<evidence type="ECO:0000256" key="2">
    <source>
        <dbReference type="SAM" id="Coils"/>
    </source>
</evidence>
<dbReference type="PANTHER" id="PTHR42930:SF3">
    <property type="entry name" value="PHOSPHATE-SPECIFIC TRANSPORT SYSTEM ACCESSORY PROTEIN PHOU"/>
    <property type="match status" value="1"/>
</dbReference>
<protein>
    <recommendedName>
        <fullName evidence="1">Phosphate-specific transport system accessory protein PhoU</fullName>
    </recommendedName>
</protein>
<comment type="subunit">
    <text evidence="1">Homodimer.</text>
</comment>